<gene>
    <name evidence="2" type="ORF">BU24DRAFT_495251</name>
</gene>
<dbReference type="EMBL" id="ML978073">
    <property type="protein sequence ID" value="KAF2012185.1"/>
    <property type="molecule type" value="Genomic_DNA"/>
</dbReference>
<accession>A0A6A5XG22</accession>
<reference evidence="2" key="1">
    <citation type="journal article" date="2020" name="Stud. Mycol.">
        <title>101 Dothideomycetes genomes: a test case for predicting lifestyles and emergence of pathogens.</title>
        <authorList>
            <person name="Haridas S."/>
            <person name="Albert R."/>
            <person name="Binder M."/>
            <person name="Bloem J."/>
            <person name="Labutti K."/>
            <person name="Salamov A."/>
            <person name="Andreopoulos B."/>
            <person name="Baker S."/>
            <person name="Barry K."/>
            <person name="Bills G."/>
            <person name="Bluhm B."/>
            <person name="Cannon C."/>
            <person name="Castanera R."/>
            <person name="Culley D."/>
            <person name="Daum C."/>
            <person name="Ezra D."/>
            <person name="Gonzalez J."/>
            <person name="Henrissat B."/>
            <person name="Kuo A."/>
            <person name="Liang C."/>
            <person name="Lipzen A."/>
            <person name="Lutzoni F."/>
            <person name="Magnuson J."/>
            <person name="Mondo S."/>
            <person name="Nolan M."/>
            <person name="Ohm R."/>
            <person name="Pangilinan J."/>
            <person name="Park H.-J."/>
            <person name="Ramirez L."/>
            <person name="Alfaro M."/>
            <person name="Sun H."/>
            <person name="Tritt A."/>
            <person name="Yoshinaga Y."/>
            <person name="Zwiers L.-H."/>
            <person name="Turgeon B."/>
            <person name="Goodwin S."/>
            <person name="Spatafora J."/>
            <person name="Crous P."/>
            <person name="Grigoriev I."/>
        </authorList>
    </citation>
    <scope>NUCLEOTIDE SEQUENCE</scope>
    <source>
        <strain evidence="2">CBS 175.79</strain>
    </source>
</reference>
<dbReference type="AlphaFoldDB" id="A0A6A5XG22"/>
<dbReference type="GeneID" id="54291509"/>
<feature type="compositionally biased region" description="Polar residues" evidence="1">
    <location>
        <begin position="77"/>
        <end position="86"/>
    </location>
</feature>
<feature type="region of interest" description="Disordered" evidence="1">
    <location>
        <begin position="63"/>
        <end position="91"/>
    </location>
</feature>
<evidence type="ECO:0000313" key="2">
    <source>
        <dbReference type="EMBL" id="KAF2012185.1"/>
    </source>
</evidence>
<proteinExistence type="predicted"/>
<name>A0A6A5XG22_9PLEO</name>
<evidence type="ECO:0000256" key="1">
    <source>
        <dbReference type="SAM" id="MobiDB-lite"/>
    </source>
</evidence>
<keyword evidence="3" id="KW-1185">Reference proteome</keyword>
<dbReference type="OrthoDB" id="5396104at2759"/>
<dbReference type="Proteomes" id="UP000799778">
    <property type="component" value="Unassembled WGS sequence"/>
</dbReference>
<protein>
    <submittedName>
        <fullName evidence="2">Uncharacterized protein</fullName>
    </submittedName>
</protein>
<sequence length="446" mass="49833">MKHVHSFCQRDWTQSVEFKFEISTLYSLVDTKFPPTVTAVHRPIPERSNIQDAIRKIPEAGIENPPSALQAIPPLHPTQSLLSPDTSPLPQPPSIQLQHLRTTIIEIPSTIAQRAGPRTTTPLAVAVPSMWSDIRSRRSRRCLDDGHYFCSGTTKVKDWRKSANPRKSRKRVKRHRACPSEFDYQGWKVWGRWKRSGKKSIDLYDEFIEDVDAVEKDHYGKKERGMTKDCWNTCDYPSECRWGRQYGVHSPLVQEVPSVALSPVSPPSPTPSNLEGVLKPENVKACEEAEKKGEKTDFWGALLASATRRKSVTRSSPLAVISEEPEGQDRISKDQEGDVTMTGYNYESVSSSIVTATAVAAATAVGNVLADISPVASFKEMTRKTFKQGRLSRILELDETSSPEQHSLSTVTVNHMETGFENRDDLLSEFAPLERMDSACSPGLVS</sequence>
<evidence type="ECO:0000313" key="3">
    <source>
        <dbReference type="Proteomes" id="UP000799778"/>
    </source>
</evidence>
<dbReference type="RefSeq" id="XP_033380524.1">
    <property type="nucleotide sequence ID" value="XM_033534112.1"/>
</dbReference>
<organism evidence="2 3">
    <name type="scientific">Aaosphaeria arxii CBS 175.79</name>
    <dbReference type="NCBI Taxonomy" id="1450172"/>
    <lineage>
        <taxon>Eukaryota</taxon>
        <taxon>Fungi</taxon>
        <taxon>Dikarya</taxon>
        <taxon>Ascomycota</taxon>
        <taxon>Pezizomycotina</taxon>
        <taxon>Dothideomycetes</taxon>
        <taxon>Pleosporomycetidae</taxon>
        <taxon>Pleosporales</taxon>
        <taxon>Pleosporales incertae sedis</taxon>
        <taxon>Aaosphaeria</taxon>
    </lineage>
</organism>